<feature type="compositionally biased region" description="Polar residues" evidence="1">
    <location>
        <begin position="2208"/>
        <end position="2220"/>
    </location>
</feature>
<feature type="compositionally biased region" description="Basic and acidic residues" evidence="1">
    <location>
        <begin position="2221"/>
        <end position="2234"/>
    </location>
</feature>
<dbReference type="Gene3D" id="1.10.238.10">
    <property type="entry name" value="EF-hand"/>
    <property type="match status" value="1"/>
</dbReference>
<dbReference type="Proteomes" id="UP001152797">
    <property type="component" value="Unassembled WGS sequence"/>
</dbReference>
<protein>
    <submittedName>
        <fullName evidence="4">Ultraviolet-B receptor UVR8</fullName>
    </submittedName>
</protein>
<evidence type="ECO:0000313" key="4">
    <source>
        <dbReference type="EMBL" id="CAL4762895.1"/>
    </source>
</evidence>
<dbReference type="EMBL" id="CAMXCT020000213">
    <property type="protein sequence ID" value="CAL1128958.1"/>
    <property type="molecule type" value="Genomic_DNA"/>
</dbReference>
<evidence type="ECO:0000313" key="5">
    <source>
        <dbReference type="Proteomes" id="UP001152797"/>
    </source>
</evidence>
<gene>
    <name evidence="2" type="ORF">C1SCF055_LOCUS3883</name>
</gene>
<feature type="compositionally biased region" description="Basic and acidic residues" evidence="1">
    <location>
        <begin position="2529"/>
        <end position="2552"/>
    </location>
</feature>
<reference evidence="3" key="2">
    <citation type="submission" date="2024-04" db="EMBL/GenBank/DDBJ databases">
        <authorList>
            <person name="Chen Y."/>
            <person name="Shah S."/>
            <person name="Dougan E. K."/>
            <person name="Thang M."/>
            <person name="Chan C."/>
        </authorList>
    </citation>
    <scope>NUCLEOTIDE SEQUENCE [LARGE SCALE GENOMIC DNA]</scope>
</reference>
<feature type="region of interest" description="Disordered" evidence="1">
    <location>
        <begin position="2130"/>
        <end position="2247"/>
    </location>
</feature>
<feature type="region of interest" description="Disordered" evidence="1">
    <location>
        <begin position="1538"/>
        <end position="1609"/>
    </location>
</feature>
<feature type="region of interest" description="Disordered" evidence="1">
    <location>
        <begin position="401"/>
        <end position="443"/>
    </location>
</feature>
<feature type="compositionally biased region" description="Basic residues" evidence="1">
    <location>
        <begin position="681"/>
        <end position="690"/>
    </location>
</feature>
<feature type="region of interest" description="Disordered" evidence="1">
    <location>
        <begin position="2529"/>
        <end position="2558"/>
    </location>
</feature>
<evidence type="ECO:0000313" key="2">
    <source>
        <dbReference type="EMBL" id="CAI3975583.1"/>
    </source>
</evidence>
<dbReference type="EMBL" id="CAMXCT010000213">
    <property type="protein sequence ID" value="CAI3975583.1"/>
    <property type="molecule type" value="Genomic_DNA"/>
</dbReference>
<reference evidence="2" key="1">
    <citation type="submission" date="2022-10" db="EMBL/GenBank/DDBJ databases">
        <authorList>
            <person name="Chen Y."/>
            <person name="Dougan E. K."/>
            <person name="Chan C."/>
            <person name="Rhodes N."/>
            <person name="Thang M."/>
        </authorList>
    </citation>
    <scope>NUCLEOTIDE SEQUENCE</scope>
</reference>
<keyword evidence="4" id="KW-0675">Receptor</keyword>
<organism evidence="2">
    <name type="scientific">Cladocopium goreaui</name>
    <dbReference type="NCBI Taxonomy" id="2562237"/>
    <lineage>
        <taxon>Eukaryota</taxon>
        <taxon>Sar</taxon>
        <taxon>Alveolata</taxon>
        <taxon>Dinophyceae</taxon>
        <taxon>Suessiales</taxon>
        <taxon>Symbiodiniaceae</taxon>
        <taxon>Cladocopium</taxon>
    </lineage>
</organism>
<name>A0A9P1BLK2_9DINO</name>
<evidence type="ECO:0000313" key="3">
    <source>
        <dbReference type="EMBL" id="CAL1128958.1"/>
    </source>
</evidence>
<feature type="compositionally biased region" description="Basic and acidic residues" evidence="1">
    <location>
        <begin position="2159"/>
        <end position="2174"/>
    </location>
</feature>
<dbReference type="InterPro" id="IPR011992">
    <property type="entry name" value="EF-hand-dom_pair"/>
</dbReference>
<evidence type="ECO:0000256" key="1">
    <source>
        <dbReference type="SAM" id="MobiDB-lite"/>
    </source>
</evidence>
<keyword evidence="5" id="KW-1185">Reference proteome</keyword>
<dbReference type="EMBL" id="CAMXCT030000213">
    <property type="protein sequence ID" value="CAL4762895.1"/>
    <property type="molecule type" value="Genomic_DNA"/>
</dbReference>
<dbReference type="OrthoDB" id="410482at2759"/>
<comment type="caution">
    <text evidence="2">The sequence shown here is derived from an EMBL/GenBank/DDBJ whole genome shotgun (WGS) entry which is preliminary data.</text>
</comment>
<feature type="region of interest" description="Disordered" evidence="1">
    <location>
        <begin position="40"/>
        <end position="59"/>
    </location>
</feature>
<feature type="compositionally biased region" description="Acidic residues" evidence="1">
    <location>
        <begin position="2148"/>
        <end position="2158"/>
    </location>
</feature>
<sequence>MSSRDIRGLRIEVESLRALVNSLVQRLEVVEEELARAEAEQRSARSEVEEGSRLSSAAGADRSISRISVASSTTPVDTEDRAGREQLARRIGQFILRAVRGEPLGSSGRDRLALQNRCYLIFADYEGAAFRPPFFTRAFAEVRERCKRGADCGRSIFIGLATLWEAAIVVEEAGFALPAELRNVAEGGILVAAPFQAWSRTVNERKLPRGALSRALLVEVMASNIDAPEVALEEQNVQLWVGVMDPRLVSRLQVGGGESPTYDVWVTAEDDEGASHTLIPFGPALVSVAEENFAFASAASDLEVPPSRAGAPAEAAGLEDRVEKMENTLEQIQELLQRGLGASSAAPTRKPALRPTAKARVRFQERPTEIKGLDPTVVASALQAGIPEEQLVTLSGLLKKTSKMEDVPRQKPSRGVLSESEDEEEEPELIGEEIPPDEIGGEPHPAVAKAVVQLTKIVGSLATQTSKQKDLDSLLDLAEGGSADSSSSSSSSRSKAAAFKKLRSALSEAPEKLSKSIEEAIDEDFLQVRMIPGVSSQDFSTRAWVEHRSKLQYYPQTIRMAWILAGAHDAMRRKKFEEAKARILLGLVALDQASLDGGNWALAQEVLLEPPAPFHSFVGRKLPEPWEQTTSKLLDDRVADVLMWRLKDRDSFVEARKRLQSPSKGAARTEPQQNGPAPKPGPKKAPKAKGKGPALAPGEGATTVHALDIWTDVFSLLVKIKSRLAAAFHSARTKPSAKRAPSGEVWPCPLPFPELHRRKANRLQKDGPRKLALNFVVLVMNMFHHGQGHFAGAVPGLGTPLNVEQWRFVKNVTPLVDQWNREPPVTAEVMGRSAAKVESVEKLMGHLERAVEPLSVELKGYLGRSSSGMQTSCGHRGSPGEVVGRLQSQLEHVAKALQPERLKFWKVPSFDPAPFLDEENRCRFLEPRAFLKQFEDGLPKPPSVRVRIAERDKVRFLKLLDSTQRLSFAGVSEIFEGYENGAFSVPKDGQRDRMILDARAPNLLEQGEDRWIRSLGSVSQLLHFFLPAGQKLVLHAEDLREFYHAFKISRSRQLRNCFKLRVKPEQVSSLAAFKPNFWQEEFLVPLLATMAMGDLNAVAMAQTAHLGVLLQKTEIRLKHFITLKQRPQRDLWFAGLMIDDLLLAEALPSEADNASGGCSELMKVIHAAYEEVGLPRHEGKSVQGSTNCSFWGITVSGEAGWARPNLSRAVPLTFILLEVCRSGFATVGLLEVLAGSLVSIFALSRRFMSALEEVYSAQRGRRRGDIVKLSSALVDELLSCIALICLSHIDFRLEPSDLIVASDASSKAEAAVCAVLPPTATAEMHRHALAKGLWSRLLRPEKAYLREKSYLPDDEQLPEGSYEIHPLWQEAVSCLKFEQFGKVRKVAGRRHINLGELDAALAAEIKVGKRKPGSFYVHLQDSQVSLAAMIKGRSSSTEINKRLRASIPDQVHYKVRGFYGFVASALNPADDPTRSRAVRGPSKAPAQWFSDMMEGDFSALDVFLQEHGLDPASTSGLPPEEELSVRVPLDLRSSRAVRAERRKRVGSLSRRGKSEAETTTSLEGVPPLKAETPGKDTAVFEAETPASSIEGPAQEAETPSVRPAELGADGKGLSEEQIVEVLKACSRSQFQFNSKFGSLEEAMKAGKGVLELYAGVRGFSKAAVKYGFCWSLSYDIKHSCSEDLSLAPLQQQLLDWIDLGFFLAMGAGPVCASFSTAITPPCRTAEFPEGVPWCSAKQRLKNEAGNEQLAFVLKVVQACIRNGVFFWVENPDGSWIWKQKERLSWDRVLRAAGVGDLRVDYCRFGTAWRKRTRFRTNLHLAGQAAFCKCAKPHLRLRGRCRERKVNFTQLAEAYPRAIANMLGAAAAIDSGVSGATRKLDVAGCAKCTSRCIGEALNPGPRRVMPRDVSQSLADINLLEPGTIAIRSRIWHDFEVWVNLSFGASFVQSATAVSPFFAQLLIAFGYHCYDTNVSLHYFRQLLAHVQREFLNMKLYMAPAWEVCSKWELMEPTQHRPPLPEPILRAMAVVGLAWGWKRWSAALVFAFFAAARIGEVLRAKRKNLLTPQDLLSQQQVAYLQIESPKTRRRGARMQYVTVEEQVGCDFEASEDREGAQTYSRLFEGWRRAFATGDRRDTDEDDVDSPKSQDDELPFWEESDFVEEKPVEKELDHDSRLLEAPAPARRHTAPSLSLRERSFPTPTPSTRPGTASAQSSPSFQMSPNRDRPSKSRVEVAEKSPASESQKGPKWLQVPSFRPAAAAAVAVSGYADRMLVETLCISMRRFRGTSMKAWRCDFDKHGVGWVSRAEFARGCRFYGCPADAIWTSCHNSGGAGMKFWELDTEEALDLELFEQVLWIRTGFDLRQTWAILDPHNQTALTLQEFVRGCRAIGFDGDAHHIFKGLDHQGLGRVSWHDFEYLQKLCDTSSCAKNFTFEFRLLRSWAVEVCADMMELLKRLSLIDEHAGGWAQCTEPIEVQEFIHRLEALDYPGDPAELAGQVCKAPTLLTRAGTVQRISAEHVCSALFGKQIRRADGPPNGKHDLEKSDKSDKASDRVKKKNPIRKAEWDSSIWSGYCSNMARPAALRTYFSTPAKEPQVKQGRIARASSNPVLSRSQPRTKDSFGSFKVKVCRKGLN</sequence>
<dbReference type="SUPFAM" id="SSF47473">
    <property type="entry name" value="EF-hand"/>
    <property type="match status" value="1"/>
</dbReference>
<feature type="compositionally biased region" description="Acidic residues" evidence="1">
    <location>
        <begin position="419"/>
        <end position="440"/>
    </location>
</feature>
<proteinExistence type="predicted"/>
<feature type="region of interest" description="Disordered" evidence="1">
    <location>
        <begin position="655"/>
        <end position="697"/>
    </location>
</feature>
<feature type="compositionally biased region" description="Basic and acidic residues" evidence="1">
    <location>
        <begin position="40"/>
        <end position="52"/>
    </location>
</feature>
<accession>A0A9P1BLK2</accession>
<feature type="compositionally biased region" description="Polar residues" evidence="1">
    <location>
        <begin position="2603"/>
        <end position="2613"/>
    </location>
</feature>
<feature type="region of interest" description="Disordered" evidence="1">
    <location>
        <begin position="2591"/>
        <end position="2621"/>
    </location>
</feature>
<feature type="compositionally biased region" description="Basic and acidic residues" evidence="1">
    <location>
        <begin position="2130"/>
        <end position="2147"/>
    </location>
</feature>